<evidence type="ECO:0000256" key="2">
    <source>
        <dbReference type="ARBA" id="ARBA00022737"/>
    </source>
</evidence>
<evidence type="ECO:0000259" key="7">
    <source>
        <dbReference type="PROSITE" id="PS50157"/>
    </source>
</evidence>
<reference evidence="8 9" key="1">
    <citation type="journal article" date="2020" name="ISME J.">
        <title>Uncovering the hidden diversity of litter-decomposition mechanisms in mushroom-forming fungi.</title>
        <authorList>
            <person name="Floudas D."/>
            <person name="Bentzer J."/>
            <person name="Ahren D."/>
            <person name="Johansson T."/>
            <person name="Persson P."/>
            <person name="Tunlid A."/>
        </authorList>
    </citation>
    <scope>NUCLEOTIDE SEQUENCE [LARGE SCALE GENOMIC DNA]</scope>
    <source>
        <strain evidence="8 9">CBS 291.85</strain>
    </source>
</reference>
<keyword evidence="1" id="KW-0479">Metal-binding</keyword>
<evidence type="ECO:0000256" key="1">
    <source>
        <dbReference type="ARBA" id="ARBA00022723"/>
    </source>
</evidence>
<dbReference type="PROSITE" id="PS00028">
    <property type="entry name" value="ZINC_FINGER_C2H2_1"/>
    <property type="match status" value="2"/>
</dbReference>
<dbReference type="InterPro" id="IPR013087">
    <property type="entry name" value="Znf_C2H2_type"/>
</dbReference>
<evidence type="ECO:0000256" key="4">
    <source>
        <dbReference type="ARBA" id="ARBA00022833"/>
    </source>
</evidence>
<dbReference type="PANTHER" id="PTHR19818:SF139">
    <property type="entry name" value="PAIR-RULE PROTEIN ODD-PAIRED"/>
    <property type="match status" value="1"/>
</dbReference>
<keyword evidence="9" id="KW-1185">Reference proteome</keyword>
<dbReference type="Proteomes" id="UP000559256">
    <property type="component" value="Unassembled WGS sequence"/>
</dbReference>
<dbReference type="GO" id="GO:0000981">
    <property type="term" value="F:DNA-binding transcription factor activity, RNA polymerase II-specific"/>
    <property type="evidence" value="ECO:0007669"/>
    <property type="project" value="UniProtKB-ARBA"/>
</dbReference>
<dbReference type="SUPFAM" id="SSF57667">
    <property type="entry name" value="beta-beta-alpha zinc fingers"/>
    <property type="match status" value="1"/>
</dbReference>
<protein>
    <recommendedName>
        <fullName evidence="7">C2H2-type domain-containing protein</fullName>
    </recommendedName>
</protein>
<keyword evidence="3 5" id="KW-0863">Zinc-finger</keyword>
<dbReference type="EMBL" id="JAACJM010000017">
    <property type="protein sequence ID" value="KAF5368057.1"/>
    <property type="molecule type" value="Genomic_DNA"/>
</dbReference>
<organism evidence="8 9">
    <name type="scientific">Tetrapyrgos nigripes</name>
    <dbReference type="NCBI Taxonomy" id="182062"/>
    <lineage>
        <taxon>Eukaryota</taxon>
        <taxon>Fungi</taxon>
        <taxon>Dikarya</taxon>
        <taxon>Basidiomycota</taxon>
        <taxon>Agaricomycotina</taxon>
        <taxon>Agaricomycetes</taxon>
        <taxon>Agaricomycetidae</taxon>
        <taxon>Agaricales</taxon>
        <taxon>Marasmiineae</taxon>
        <taxon>Marasmiaceae</taxon>
        <taxon>Tetrapyrgos</taxon>
    </lineage>
</organism>
<keyword evidence="2" id="KW-0677">Repeat</keyword>
<evidence type="ECO:0000256" key="6">
    <source>
        <dbReference type="SAM" id="MobiDB-lite"/>
    </source>
</evidence>
<dbReference type="FunFam" id="3.30.160.60:FF:000125">
    <property type="entry name" value="Putative zinc finger protein 143"/>
    <property type="match status" value="1"/>
</dbReference>
<dbReference type="GO" id="GO:0000978">
    <property type="term" value="F:RNA polymerase II cis-regulatory region sequence-specific DNA binding"/>
    <property type="evidence" value="ECO:0007669"/>
    <property type="project" value="TreeGrafter"/>
</dbReference>
<keyword evidence="4" id="KW-0862">Zinc</keyword>
<feature type="domain" description="C2H2-type" evidence="7">
    <location>
        <begin position="20"/>
        <end position="49"/>
    </location>
</feature>
<feature type="domain" description="C2H2-type" evidence="7">
    <location>
        <begin position="50"/>
        <end position="79"/>
    </location>
</feature>
<proteinExistence type="predicted"/>
<name>A0A8H5GNA6_9AGAR</name>
<dbReference type="OrthoDB" id="654211at2759"/>
<gene>
    <name evidence="8" type="ORF">D9758_004474</name>
</gene>
<feature type="compositionally biased region" description="Low complexity" evidence="6">
    <location>
        <begin position="135"/>
        <end position="155"/>
    </location>
</feature>
<evidence type="ECO:0000256" key="5">
    <source>
        <dbReference type="PROSITE-ProRule" id="PRU00042"/>
    </source>
</evidence>
<accession>A0A8H5GNA6</accession>
<sequence length="355" mass="39299">MSAIRTHQPVFDDHSEQKRFACDHDQCMKSFDRMGDLIRHKDVHNPEKPFICEWPGCYHGFRQKSNLMIHFRIHTGEKPLFCPDSVSCKFHTGDPSRLTRHRKSKHGHVPTRGLRKSTVSKPKGSTSHRRQAPQSLRSLPSSPSSSSCPSLSSSPSPSPSPLFSIHCFPATPITPVTESPEPLEYNATELCYPADTTPALPSPEISTPHKGIQHSAWDLNYAYSNEHLCFDTFPKMTYPAYQAGPGLEFDASGSSTTVVDAGAMYDMGGFNSDGYFTTYSSERWSDYQLDPLAFTNGPSDLAIGNYLSSMKPVDVGVETDFAFAPSPFELPFDSTLAAAMDELFMTPTSYPSMSC</sequence>
<dbReference type="PROSITE" id="PS50157">
    <property type="entry name" value="ZINC_FINGER_C2H2_2"/>
    <property type="match status" value="2"/>
</dbReference>
<evidence type="ECO:0000313" key="9">
    <source>
        <dbReference type="Proteomes" id="UP000559256"/>
    </source>
</evidence>
<feature type="compositionally biased region" description="Basic residues" evidence="6">
    <location>
        <begin position="98"/>
        <end position="115"/>
    </location>
</feature>
<dbReference type="AlphaFoldDB" id="A0A8H5GNA6"/>
<dbReference type="GO" id="GO:0008270">
    <property type="term" value="F:zinc ion binding"/>
    <property type="evidence" value="ECO:0007669"/>
    <property type="project" value="UniProtKB-KW"/>
</dbReference>
<feature type="region of interest" description="Disordered" evidence="6">
    <location>
        <begin position="93"/>
        <end position="155"/>
    </location>
</feature>
<dbReference type="Gene3D" id="3.30.160.60">
    <property type="entry name" value="Classic Zinc Finger"/>
    <property type="match status" value="2"/>
</dbReference>
<dbReference type="SMART" id="SM00355">
    <property type="entry name" value="ZnF_C2H2"/>
    <property type="match status" value="3"/>
</dbReference>
<dbReference type="PANTHER" id="PTHR19818">
    <property type="entry name" value="ZINC FINGER PROTEIN ZIC AND GLI"/>
    <property type="match status" value="1"/>
</dbReference>
<dbReference type="GO" id="GO:0045944">
    <property type="term" value="P:positive regulation of transcription by RNA polymerase II"/>
    <property type="evidence" value="ECO:0007669"/>
    <property type="project" value="UniProtKB-ARBA"/>
</dbReference>
<comment type="caution">
    <text evidence="8">The sequence shown here is derived from an EMBL/GenBank/DDBJ whole genome shotgun (WGS) entry which is preliminary data.</text>
</comment>
<evidence type="ECO:0000313" key="8">
    <source>
        <dbReference type="EMBL" id="KAF5368057.1"/>
    </source>
</evidence>
<dbReference type="InterPro" id="IPR036236">
    <property type="entry name" value="Znf_C2H2_sf"/>
</dbReference>
<evidence type="ECO:0000256" key="3">
    <source>
        <dbReference type="ARBA" id="ARBA00022771"/>
    </source>
</evidence>
<dbReference type="GO" id="GO:0005634">
    <property type="term" value="C:nucleus"/>
    <property type="evidence" value="ECO:0007669"/>
    <property type="project" value="TreeGrafter"/>
</dbReference>
<dbReference type="InterPro" id="IPR050329">
    <property type="entry name" value="GLI_C2H2-zinc-finger"/>
</dbReference>